<dbReference type="Pfam" id="PF05154">
    <property type="entry name" value="TM2"/>
    <property type="match status" value="1"/>
</dbReference>
<feature type="domain" description="TM2" evidence="6">
    <location>
        <begin position="50"/>
        <end position="92"/>
    </location>
</feature>
<protein>
    <submittedName>
        <fullName evidence="7">TM2 domain-containing protein</fullName>
    </submittedName>
</protein>
<evidence type="ECO:0000259" key="6">
    <source>
        <dbReference type="Pfam" id="PF05154"/>
    </source>
</evidence>
<dbReference type="Proteomes" id="UP000244225">
    <property type="component" value="Unassembled WGS sequence"/>
</dbReference>
<accession>A0A2T5YF04</accession>
<evidence type="ECO:0000256" key="5">
    <source>
        <dbReference type="SAM" id="Phobius"/>
    </source>
</evidence>
<dbReference type="AlphaFoldDB" id="A0A2T5YF04"/>
<keyword evidence="2 5" id="KW-0812">Transmembrane</keyword>
<comment type="subcellular location">
    <subcellularLocation>
        <location evidence="1">Membrane</location>
        <topology evidence="1">Multi-pass membrane protein</topology>
    </subcellularLocation>
</comment>
<gene>
    <name evidence="7" type="ORF">C8N40_108159</name>
</gene>
<name>A0A2T5YF04_9BACT</name>
<feature type="transmembrane region" description="Helical" evidence="5">
    <location>
        <begin position="72"/>
        <end position="92"/>
    </location>
</feature>
<keyword evidence="4 5" id="KW-0472">Membrane</keyword>
<keyword evidence="3 5" id="KW-1133">Transmembrane helix</keyword>
<evidence type="ECO:0000313" key="8">
    <source>
        <dbReference type="Proteomes" id="UP000244225"/>
    </source>
</evidence>
<dbReference type="GO" id="GO:0016020">
    <property type="term" value="C:membrane"/>
    <property type="evidence" value="ECO:0007669"/>
    <property type="project" value="UniProtKB-SubCell"/>
</dbReference>
<sequence>MASILHLMPDLEPDEMGYVQTLVQPMTEDEARQFANIYRSRRREPMLLLITTLIGFFGVAGIQRFLTGQIGMGLLYFFTGGLCLIGTIIDLVNHKRLAYEYNVKEADQVVAMMRYGR</sequence>
<keyword evidence="8" id="KW-1185">Reference proteome</keyword>
<feature type="transmembrane region" description="Helical" evidence="5">
    <location>
        <begin position="46"/>
        <end position="66"/>
    </location>
</feature>
<reference evidence="7 8" key="1">
    <citation type="submission" date="2018-04" db="EMBL/GenBank/DDBJ databases">
        <title>Genomic Encyclopedia of Archaeal and Bacterial Type Strains, Phase II (KMG-II): from individual species to whole genera.</title>
        <authorList>
            <person name="Goeker M."/>
        </authorList>
    </citation>
    <scope>NUCLEOTIDE SEQUENCE [LARGE SCALE GENOMIC DNA]</scope>
    <source>
        <strain evidence="7 8">DSM 100162</strain>
    </source>
</reference>
<comment type="caution">
    <text evidence="7">The sequence shown here is derived from an EMBL/GenBank/DDBJ whole genome shotgun (WGS) entry which is preliminary data.</text>
</comment>
<dbReference type="EMBL" id="QBKI01000008">
    <property type="protein sequence ID" value="PTX15267.1"/>
    <property type="molecule type" value="Genomic_DNA"/>
</dbReference>
<dbReference type="InterPro" id="IPR007829">
    <property type="entry name" value="TM2"/>
</dbReference>
<evidence type="ECO:0000256" key="2">
    <source>
        <dbReference type="ARBA" id="ARBA00022692"/>
    </source>
</evidence>
<dbReference type="OrthoDB" id="9816361at2"/>
<evidence type="ECO:0000313" key="7">
    <source>
        <dbReference type="EMBL" id="PTX15267.1"/>
    </source>
</evidence>
<dbReference type="RefSeq" id="WP_108212821.1">
    <property type="nucleotide sequence ID" value="NZ_QBKI01000008.1"/>
</dbReference>
<evidence type="ECO:0000256" key="4">
    <source>
        <dbReference type="ARBA" id="ARBA00023136"/>
    </source>
</evidence>
<evidence type="ECO:0000256" key="1">
    <source>
        <dbReference type="ARBA" id="ARBA00004141"/>
    </source>
</evidence>
<proteinExistence type="predicted"/>
<evidence type="ECO:0000256" key="3">
    <source>
        <dbReference type="ARBA" id="ARBA00022989"/>
    </source>
</evidence>
<organism evidence="7 8">
    <name type="scientific">Pontibacter mucosus</name>
    <dbReference type="NCBI Taxonomy" id="1649266"/>
    <lineage>
        <taxon>Bacteria</taxon>
        <taxon>Pseudomonadati</taxon>
        <taxon>Bacteroidota</taxon>
        <taxon>Cytophagia</taxon>
        <taxon>Cytophagales</taxon>
        <taxon>Hymenobacteraceae</taxon>
        <taxon>Pontibacter</taxon>
    </lineage>
</organism>